<feature type="transmembrane region" description="Helical" evidence="1">
    <location>
        <begin position="65"/>
        <end position="83"/>
    </location>
</feature>
<dbReference type="RefSeq" id="WP_088390041.1">
    <property type="nucleotide sequence ID" value="NZ_MTCZ01000002.1"/>
</dbReference>
<evidence type="ECO:0000313" key="3">
    <source>
        <dbReference type="Proteomes" id="UP000197768"/>
    </source>
</evidence>
<organism evidence="2 3">
    <name type="scientific">Flavobacterium davisii</name>
    <dbReference type="NCBI Taxonomy" id="2906077"/>
    <lineage>
        <taxon>Bacteria</taxon>
        <taxon>Pseudomonadati</taxon>
        <taxon>Bacteroidota</taxon>
        <taxon>Flavobacteriia</taxon>
        <taxon>Flavobacteriales</taxon>
        <taxon>Flavobacteriaceae</taxon>
        <taxon>Flavobacterium</taxon>
    </lineage>
</organism>
<gene>
    <name evidence="2" type="ORF">BWK59_00540</name>
</gene>
<dbReference type="AlphaFoldDB" id="A0A246GM28"/>
<keyword evidence="1" id="KW-0472">Membrane</keyword>
<accession>A0A246GM28</accession>
<comment type="caution">
    <text evidence="2">The sequence shown here is derived from an EMBL/GenBank/DDBJ whole genome shotgun (WGS) entry which is preliminary data.</text>
</comment>
<evidence type="ECO:0000256" key="1">
    <source>
        <dbReference type="SAM" id="Phobius"/>
    </source>
</evidence>
<sequence length="771" mass="91340">MTIENIIEICVAIDVAIFGIAYPIIVDKISNIGEKYNSEYISVLFNNDFPQKALKKKICHRQFEISIFKLTLFTTILTFSFLIFNFEPLFGWDNIIINNSAKLLVFSSSTFLAVFFFIWLDKVSIYNGKSTSLLKYIISKYNELDDNSEIKAYYLKSINELTFYAINKQDEHLQKTLLEFYYQEFSKIRKNHDKSKPLIYPIDLYFLVNNLNTELINSENRKLLAIEHRAVSGIWLLGEDFESITISEETYSWLWRNLYTICDNDKFVKMYWANANQYLDFRLQYIPADYNFEERKIVNESEIKKRDEERETFLELHYALGGLILYRKKYETLKYLFEYSQSLPPKYVLLPETMTTIFKWFENFSNEFKNRKTPIDLKYYFPELDNLGNRRQVNYWICSYISVLFIRQYSLNTRYPFQNFISLPKLSEDIIELNNWLDTMSFFEKCLNDTLENKELIKSLDFEKIVIENKAIFEKFIQDLKESISAKIGKQKLEAALSDEKIKVFEENTNRIIVDAFSKYNSIYNIEQHTEIDDRLKLTINGGVTLLPKSAFTDGDIQHMFYDTVFAEQIAEYNIQKFIPNSFLVSKTKRYLLNKDNIINGLEKLIGNNQNIIIIGVNIRHDLNEIITKSKFANILVKIPSYESNVEDVLFVLNKIDLPYIEHKEIQEKEIERFKLNKINEELNLYSSIIDLNTPENKDLKDEWKLDKENNNLDLKVQVSIVFLAIIYWKKQRDIIQINFASQYKEQGIQSELSEIEILRNDTKQKLADNT</sequence>
<proteinExistence type="predicted"/>
<dbReference type="Proteomes" id="UP000197768">
    <property type="component" value="Unassembled WGS sequence"/>
</dbReference>
<keyword evidence="1" id="KW-0812">Transmembrane</keyword>
<feature type="transmembrane region" description="Helical" evidence="1">
    <location>
        <begin position="6"/>
        <end position="25"/>
    </location>
</feature>
<feature type="transmembrane region" description="Helical" evidence="1">
    <location>
        <begin position="103"/>
        <end position="120"/>
    </location>
</feature>
<name>A0A246GM28_9FLAO</name>
<protein>
    <submittedName>
        <fullName evidence="2">Uncharacterized protein</fullName>
    </submittedName>
</protein>
<reference evidence="2 3" key="1">
    <citation type="journal article" date="2017" name="Infect. Genet. Evol.">
        <title>Comparative genome analysis of fish pathogen Flavobacterium columnare reveals extensive sequence diversity within the species.</title>
        <authorList>
            <person name="Kayansamruaj P."/>
            <person name="Dong H.T."/>
            <person name="Hirono I."/>
            <person name="Kondo H."/>
            <person name="Senapin S."/>
            <person name="Rodkhum C."/>
        </authorList>
    </citation>
    <scope>NUCLEOTIDE SEQUENCE [LARGE SCALE GENOMIC DNA]</scope>
    <source>
        <strain evidence="2 3">1215</strain>
    </source>
</reference>
<evidence type="ECO:0000313" key="2">
    <source>
        <dbReference type="EMBL" id="OWP85374.1"/>
    </source>
</evidence>
<keyword evidence="1" id="KW-1133">Transmembrane helix</keyword>
<dbReference type="EMBL" id="MTCZ01000002">
    <property type="protein sequence ID" value="OWP85374.1"/>
    <property type="molecule type" value="Genomic_DNA"/>
</dbReference>